<gene>
    <name evidence="2" type="ORF">GCM10009720_12290</name>
</gene>
<proteinExistence type="predicted"/>
<name>A0ABP5FTB0_9MICC</name>
<sequence>MTTAIYRWEMADKDGNRAMSPPQGAAQFSIVGHMTKSHGPLFRALVVTAAFALVGVGCSSPQPEAKPETPAQPTADAIPEPTPTETVEAKTTVELSDGYLTFDIPEPWDTQIEDMTQTIIEEGSAPEFNGHTAHQAIITNPEETVTLDVFANIPWPDVVALDPDETELLHAEPLDIGYDNAEGDDLWLRAVIAENPALGDARPSFGLFDGRFEDEQYILVVAPYAAKADLGDPKTVDGGMTAFITPFSESTAGSWWDEIITIAAGTINQSAAEELTGLEGLEAMQALVETEEYSQLLDWVSSFRVHVGE</sequence>
<protein>
    <submittedName>
        <fullName evidence="2">Uncharacterized protein</fullName>
    </submittedName>
</protein>
<comment type="caution">
    <text evidence="2">The sequence shown here is derived from an EMBL/GenBank/DDBJ whole genome shotgun (WGS) entry which is preliminary data.</text>
</comment>
<organism evidence="2 3">
    <name type="scientific">Yaniella flava</name>
    <dbReference type="NCBI Taxonomy" id="287930"/>
    <lineage>
        <taxon>Bacteria</taxon>
        <taxon>Bacillati</taxon>
        <taxon>Actinomycetota</taxon>
        <taxon>Actinomycetes</taxon>
        <taxon>Micrococcales</taxon>
        <taxon>Micrococcaceae</taxon>
        <taxon>Yaniella</taxon>
    </lineage>
</organism>
<feature type="region of interest" description="Disordered" evidence="1">
    <location>
        <begin position="60"/>
        <end position="84"/>
    </location>
</feature>
<evidence type="ECO:0000313" key="3">
    <source>
        <dbReference type="Proteomes" id="UP001501461"/>
    </source>
</evidence>
<evidence type="ECO:0000313" key="2">
    <source>
        <dbReference type="EMBL" id="GAA2033353.1"/>
    </source>
</evidence>
<dbReference type="Proteomes" id="UP001501461">
    <property type="component" value="Unassembled WGS sequence"/>
</dbReference>
<dbReference type="EMBL" id="BAAAMN010000018">
    <property type="protein sequence ID" value="GAA2033353.1"/>
    <property type="molecule type" value="Genomic_DNA"/>
</dbReference>
<dbReference type="RefSeq" id="WP_343956740.1">
    <property type="nucleotide sequence ID" value="NZ_BAAAMN010000018.1"/>
</dbReference>
<evidence type="ECO:0000256" key="1">
    <source>
        <dbReference type="SAM" id="MobiDB-lite"/>
    </source>
</evidence>
<keyword evidence="3" id="KW-1185">Reference proteome</keyword>
<accession>A0ABP5FTB0</accession>
<reference evidence="3" key="1">
    <citation type="journal article" date="2019" name="Int. J. Syst. Evol. Microbiol.">
        <title>The Global Catalogue of Microorganisms (GCM) 10K type strain sequencing project: providing services to taxonomists for standard genome sequencing and annotation.</title>
        <authorList>
            <consortium name="The Broad Institute Genomics Platform"/>
            <consortium name="The Broad Institute Genome Sequencing Center for Infectious Disease"/>
            <person name="Wu L."/>
            <person name="Ma J."/>
        </authorList>
    </citation>
    <scope>NUCLEOTIDE SEQUENCE [LARGE SCALE GENOMIC DNA]</scope>
    <source>
        <strain evidence="3">JCM 13595</strain>
    </source>
</reference>